<dbReference type="GO" id="GO:0016740">
    <property type="term" value="F:transferase activity"/>
    <property type="evidence" value="ECO:0007669"/>
    <property type="project" value="UniProtKB-KW"/>
</dbReference>
<comment type="caution">
    <text evidence="1">The sequence shown here is derived from an EMBL/GenBank/DDBJ whole genome shotgun (WGS) entry which is preliminary data.</text>
</comment>
<protein>
    <submittedName>
        <fullName evidence="1">Group 1 family glycosyl transferase</fullName>
    </submittedName>
</protein>
<dbReference type="SUPFAM" id="SSF53756">
    <property type="entry name" value="UDP-Glycosyltransferase/glycogen phosphorylase"/>
    <property type="match status" value="1"/>
</dbReference>
<evidence type="ECO:0000313" key="1">
    <source>
        <dbReference type="EMBL" id="EKC66860.1"/>
    </source>
</evidence>
<organism evidence="1">
    <name type="scientific">human gut metagenome</name>
    <dbReference type="NCBI Taxonomy" id="408170"/>
    <lineage>
        <taxon>unclassified sequences</taxon>
        <taxon>metagenomes</taxon>
        <taxon>organismal metagenomes</taxon>
    </lineage>
</organism>
<sequence length="90" mass="10446">MDIDKEEIGITVAYDDVEGWINAIHRIADHPEEAQKMGANARKLAEKRFNLEIFSREIAESLLEISKMSPKKAYICINFYAHESTYHQYV</sequence>
<dbReference type="AlphaFoldDB" id="K1TKL1"/>
<dbReference type="EMBL" id="AJWY01006437">
    <property type="protein sequence ID" value="EKC66860.1"/>
    <property type="molecule type" value="Genomic_DNA"/>
</dbReference>
<accession>K1TKL1</accession>
<dbReference type="Gene3D" id="3.40.50.2000">
    <property type="entry name" value="Glycogen Phosphorylase B"/>
    <property type="match status" value="1"/>
</dbReference>
<proteinExistence type="predicted"/>
<name>K1TKL1_9ZZZZ</name>
<keyword evidence="1" id="KW-0808">Transferase</keyword>
<reference evidence="1" key="1">
    <citation type="journal article" date="2013" name="Environ. Microbiol.">
        <title>Microbiota from the distal guts of lean and obese adolescents exhibit partial functional redundancy besides clear differences in community structure.</title>
        <authorList>
            <person name="Ferrer M."/>
            <person name="Ruiz A."/>
            <person name="Lanza F."/>
            <person name="Haange S.B."/>
            <person name="Oberbach A."/>
            <person name="Till H."/>
            <person name="Bargiela R."/>
            <person name="Campoy C."/>
            <person name="Segura M.T."/>
            <person name="Richter M."/>
            <person name="von Bergen M."/>
            <person name="Seifert J."/>
            <person name="Suarez A."/>
        </authorList>
    </citation>
    <scope>NUCLEOTIDE SEQUENCE</scope>
</reference>
<gene>
    <name evidence="1" type="ORF">LEA_09601</name>
</gene>